<name>A7A8V3_BIFAD</name>
<reference evidence="1 2" key="1">
    <citation type="submission" date="2007-04" db="EMBL/GenBank/DDBJ databases">
        <authorList>
            <person name="Fulton L."/>
            <person name="Clifton S."/>
            <person name="Fulton B."/>
            <person name="Xu J."/>
            <person name="Minx P."/>
            <person name="Pepin K.H."/>
            <person name="Johnson M."/>
            <person name="Thiruvilangam P."/>
            <person name="Bhonagiri V."/>
            <person name="Nash W.E."/>
            <person name="Mardis E.R."/>
            <person name="Wilson R.K."/>
        </authorList>
    </citation>
    <scope>NUCLEOTIDE SEQUENCE [LARGE SCALE GENOMIC DNA]</scope>
    <source>
        <strain evidence="1 2">L2-32</strain>
    </source>
</reference>
<protein>
    <submittedName>
        <fullName evidence="1">Uncharacterized protein</fullName>
    </submittedName>
</protein>
<evidence type="ECO:0000313" key="2">
    <source>
        <dbReference type="Proteomes" id="UP000003773"/>
    </source>
</evidence>
<dbReference type="EMBL" id="AAXD02000074">
    <property type="protein sequence ID" value="EDN82168.1"/>
    <property type="molecule type" value="Genomic_DNA"/>
</dbReference>
<dbReference type="HOGENOM" id="CLU_3325062_0_0_11"/>
<gene>
    <name evidence="1" type="ORF">BIFADO_02296</name>
</gene>
<evidence type="ECO:0000313" key="1">
    <source>
        <dbReference type="EMBL" id="EDN82168.1"/>
    </source>
</evidence>
<comment type="caution">
    <text evidence="1">The sequence shown here is derived from an EMBL/GenBank/DDBJ whole genome shotgun (WGS) entry which is preliminary data.</text>
</comment>
<reference evidence="1 2" key="2">
    <citation type="submission" date="2007-05" db="EMBL/GenBank/DDBJ databases">
        <title>Draft genome sequence of Bifidobacterium adolescentis (L2-32).</title>
        <authorList>
            <person name="Sudarsanam P."/>
            <person name="Ley R."/>
            <person name="Guruge J."/>
            <person name="Turnbaugh P.J."/>
            <person name="Mahowald M."/>
            <person name="Liep D."/>
            <person name="Gordon J."/>
        </authorList>
    </citation>
    <scope>NUCLEOTIDE SEQUENCE [LARGE SCALE GENOMIC DNA]</scope>
    <source>
        <strain evidence="1 2">L2-32</strain>
    </source>
</reference>
<dbReference type="Proteomes" id="UP000003773">
    <property type="component" value="Unassembled WGS sequence"/>
</dbReference>
<dbReference type="AlphaFoldDB" id="A7A8V3"/>
<proteinExistence type="predicted"/>
<organism evidence="1 2">
    <name type="scientific">Bifidobacterium adolescentis L2-32</name>
    <dbReference type="NCBI Taxonomy" id="411481"/>
    <lineage>
        <taxon>Bacteria</taxon>
        <taxon>Bacillati</taxon>
        <taxon>Actinomycetota</taxon>
        <taxon>Actinomycetes</taxon>
        <taxon>Bifidobacteriales</taxon>
        <taxon>Bifidobacteriaceae</taxon>
        <taxon>Bifidobacterium</taxon>
    </lineage>
</organism>
<sequence>MSVRRKEIGVIQAEIAVSSRKVGDSGVRNVYVRAVLVY</sequence>
<accession>A7A8V3</accession>